<evidence type="ECO:0000256" key="5">
    <source>
        <dbReference type="ARBA" id="ARBA00023002"/>
    </source>
</evidence>
<evidence type="ECO:0000256" key="2">
    <source>
        <dbReference type="ARBA" id="ARBA00010312"/>
    </source>
</evidence>
<dbReference type="Gene3D" id="1.10.760.10">
    <property type="entry name" value="Cytochrome c-like domain"/>
    <property type="match status" value="1"/>
</dbReference>
<dbReference type="GO" id="GO:0009055">
    <property type="term" value="F:electron transfer activity"/>
    <property type="evidence" value="ECO:0007669"/>
    <property type="project" value="InterPro"/>
</dbReference>
<keyword evidence="5" id="KW-0560">Oxidoreductase</keyword>
<dbReference type="GO" id="GO:0009061">
    <property type="term" value="P:anaerobic respiration"/>
    <property type="evidence" value="ECO:0007669"/>
    <property type="project" value="TreeGrafter"/>
</dbReference>
<keyword evidence="6" id="KW-0812">Transmembrane</keyword>
<dbReference type="Gene3D" id="3.40.228.10">
    <property type="entry name" value="Dimethylsulfoxide Reductase, domain 2"/>
    <property type="match status" value="1"/>
</dbReference>
<protein>
    <submittedName>
        <fullName evidence="10">Trimethylamine-N-oxide reductase</fullName>
    </submittedName>
</protein>
<keyword evidence="6" id="KW-0472">Membrane</keyword>
<evidence type="ECO:0000256" key="4">
    <source>
        <dbReference type="ARBA" id="ARBA00022723"/>
    </source>
</evidence>
<dbReference type="SUPFAM" id="SSF53706">
    <property type="entry name" value="Formate dehydrogenase/DMSO reductase, domains 1-3"/>
    <property type="match status" value="1"/>
</dbReference>
<feature type="transmembrane region" description="Helical" evidence="6">
    <location>
        <begin position="20"/>
        <end position="41"/>
    </location>
</feature>
<keyword evidence="6" id="KW-1133">Transmembrane helix</keyword>
<keyword evidence="4" id="KW-0479">Metal-binding</keyword>
<dbReference type="STRING" id="658445.H744_1c0520"/>
<dbReference type="InterPro" id="IPR009010">
    <property type="entry name" value="Asp_de-COase-like_dom_sf"/>
</dbReference>
<evidence type="ECO:0000313" key="11">
    <source>
        <dbReference type="Proteomes" id="UP000032303"/>
    </source>
</evidence>
<feature type="domain" description="Molybdopterin dinucleotide-binding" evidence="8">
    <location>
        <begin position="669"/>
        <end position="784"/>
    </location>
</feature>
<dbReference type="InterPro" id="IPR050612">
    <property type="entry name" value="Prok_Mopterin_Oxidored"/>
</dbReference>
<dbReference type="InterPro" id="IPR036909">
    <property type="entry name" value="Cyt_c-like_dom_sf"/>
</dbReference>
<dbReference type="HOGENOM" id="CLU_000422_13_3_6"/>
<evidence type="ECO:0000256" key="6">
    <source>
        <dbReference type="SAM" id="Phobius"/>
    </source>
</evidence>
<dbReference type="InterPro" id="IPR006657">
    <property type="entry name" value="MoPterin_dinucl-bd_dom"/>
</dbReference>
<sequence>MLYCLTSKATDIKMAISRRAFLKASIATAVAATGGLTVFHASTRFDEAGTIIIPHASHWGPFNAIVKDGILIGVQPLKNLDAMPTEMLTEGIISRVYDKTRVKYPMVRQSYLADPKGDTKPHLRGKEPFVRVSWETALALVADAIQTTAQTHGNQALFSSSYGGWSHAGLMRPQVLQGRFFNLIGGQSTTTGDYSGGASQVILPHVIGDMEVYSPQTAWPVIEKHTEVFVLIGCDPWKNNRIEFRVADHQMYPHWKRFADNGMQFISVNPQRTRTDDELDAEWVKIIPNTDTALFLAMAYHAYNQNLHDADYLDRYTVGADKFIEHLLGIQDGTVKSPQWAANITGIPAEKIIEMAELFARKKTQFAAGWSLQRADHGEMTHWAIINFAAMLGKIGKPGEGVGFSWHYGNGGMPQSGATMPVGLSQGKNPISANCPASRISEMLNNPGTTFTRDGIEYTYPDVKLVYNAGNNLLSHQQNTNELIAALNKQVETFICQDPWWCASSRFADIVLPATSTLERDDLSSGGTYSNDKIYAMRQVIQPYGESLDDFEIFRRLSEIFGVEEQFTEGLSYPEILQRAYHASSATLPFDEFWQQGHTRVIAPESANTWVRHGDFYRDPEQFPLHTTSGKIELYCQDIANFAVQDCPPMPTFLAPFEYLGNAKPNQVHVVSPHPYMRVHSQMANADTRKYEDVQGRQYVLINKQDAERRGIRNGHLVEIFNERGRIIAGAKVSDSIMPGVISLEEGAWLQFDSQGRCNSGAINVITSSQACSELSQANSANTCLAFIQRCRDPESDNLAFEPPQILTDERATPISSTNITLAADQAIKQVEQSPGETLFYQRCTLCHSAKDPRQYTKAQWHGITKSMFPRAGLSPAEREAVMSFLEANAKDSPSK</sequence>
<name>A0A0C5WRF0_9GAMM</name>
<proteinExistence type="inferred from homology"/>
<dbReference type="PANTHER" id="PTHR43742">
    <property type="entry name" value="TRIMETHYLAMINE-N-OXIDE REDUCTASE"/>
    <property type="match status" value="1"/>
</dbReference>
<dbReference type="GO" id="GO:0043546">
    <property type="term" value="F:molybdopterin cofactor binding"/>
    <property type="evidence" value="ECO:0007669"/>
    <property type="project" value="InterPro"/>
</dbReference>
<dbReference type="Pfam" id="PF00384">
    <property type="entry name" value="Molybdopterin"/>
    <property type="match status" value="1"/>
</dbReference>
<dbReference type="EMBL" id="CP005973">
    <property type="protein sequence ID" value="AJR05545.1"/>
    <property type="molecule type" value="Genomic_DNA"/>
</dbReference>
<dbReference type="SUPFAM" id="SSF50692">
    <property type="entry name" value="ADC-like"/>
    <property type="match status" value="1"/>
</dbReference>
<reference evidence="10 11" key="1">
    <citation type="submission" date="2013-05" db="EMBL/GenBank/DDBJ databases">
        <title>Complete genome sequence of the lipase-producing bacterium Photobacterium gaetbulicola Gung47.</title>
        <authorList>
            <person name="Kim Y.-O."/>
        </authorList>
    </citation>
    <scope>NUCLEOTIDE SEQUENCE [LARGE SCALE GENOMIC DNA]</scope>
    <source>
        <strain evidence="10 11">Gung47</strain>
    </source>
</reference>
<dbReference type="InterPro" id="IPR006656">
    <property type="entry name" value="Mopterin_OxRdtase"/>
</dbReference>
<dbReference type="GO" id="GO:0020037">
    <property type="term" value="F:heme binding"/>
    <property type="evidence" value="ECO:0007669"/>
    <property type="project" value="InterPro"/>
</dbReference>
<dbReference type="GO" id="GO:0016491">
    <property type="term" value="F:oxidoreductase activity"/>
    <property type="evidence" value="ECO:0007669"/>
    <property type="project" value="UniProtKB-KW"/>
</dbReference>
<evidence type="ECO:0000259" key="9">
    <source>
        <dbReference type="Pfam" id="PF18364"/>
    </source>
</evidence>
<dbReference type="Gene3D" id="3.90.55.10">
    <property type="entry name" value="Dimethylsulfoxide Reductase, domain 3"/>
    <property type="match status" value="1"/>
</dbReference>
<comment type="similarity">
    <text evidence="2">Belongs to the prokaryotic molybdopterin-containing oxidoreductase family.</text>
</comment>
<keyword evidence="3" id="KW-0500">Molybdenum</keyword>
<dbReference type="PANTHER" id="PTHR43742:SF10">
    <property type="entry name" value="TRIMETHYLAMINE-N-OXIDE REDUCTASE 2"/>
    <property type="match status" value="1"/>
</dbReference>
<feature type="domain" description="Molybdopterin oxidoreductase" evidence="7">
    <location>
        <begin position="101"/>
        <end position="559"/>
    </location>
</feature>
<dbReference type="Proteomes" id="UP000032303">
    <property type="component" value="Chromosome 1"/>
</dbReference>
<dbReference type="Gene3D" id="2.40.40.20">
    <property type="match status" value="1"/>
</dbReference>
<dbReference type="GO" id="GO:0030151">
    <property type="term" value="F:molybdenum ion binding"/>
    <property type="evidence" value="ECO:0007669"/>
    <property type="project" value="TreeGrafter"/>
</dbReference>
<evidence type="ECO:0000256" key="3">
    <source>
        <dbReference type="ARBA" id="ARBA00022505"/>
    </source>
</evidence>
<feature type="domain" description="Molybdopterin oxidoreductase N-terminal" evidence="9">
    <location>
        <begin position="55"/>
        <end position="97"/>
    </location>
</feature>
<dbReference type="KEGG" id="pgb:H744_1c0520"/>
<organism evidence="10 11">
    <name type="scientific">Photobacterium gaetbulicola Gung47</name>
    <dbReference type="NCBI Taxonomy" id="658445"/>
    <lineage>
        <taxon>Bacteria</taxon>
        <taxon>Pseudomonadati</taxon>
        <taxon>Pseudomonadota</taxon>
        <taxon>Gammaproteobacteria</taxon>
        <taxon>Vibrionales</taxon>
        <taxon>Vibrionaceae</taxon>
        <taxon>Photobacterium</taxon>
    </lineage>
</organism>
<dbReference type="InterPro" id="IPR041460">
    <property type="entry name" value="Molybdopterin_N"/>
</dbReference>
<dbReference type="GO" id="GO:0030288">
    <property type="term" value="C:outer membrane-bounded periplasmic space"/>
    <property type="evidence" value="ECO:0007669"/>
    <property type="project" value="TreeGrafter"/>
</dbReference>
<gene>
    <name evidence="10" type="ORF">H744_1c0520</name>
</gene>
<dbReference type="Gene3D" id="3.40.50.740">
    <property type="match status" value="1"/>
</dbReference>
<accession>A0A0C5WRF0</accession>
<keyword evidence="11" id="KW-1185">Reference proteome</keyword>
<evidence type="ECO:0000313" key="10">
    <source>
        <dbReference type="EMBL" id="AJR05545.1"/>
    </source>
</evidence>
<comment type="cofactor">
    <cofactor evidence="1">
        <name>Mo-bis(molybdopterin guanine dinucleotide)</name>
        <dbReference type="ChEBI" id="CHEBI:60539"/>
    </cofactor>
</comment>
<dbReference type="PATRIC" id="fig|658445.3.peg.570"/>
<evidence type="ECO:0000259" key="8">
    <source>
        <dbReference type="Pfam" id="PF01568"/>
    </source>
</evidence>
<evidence type="ECO:0000256" key="1">
    <source>
        <dbReference type="ARBA" id="ARBA00001942"/>
    </source>
</evidence>
<dbReference type="Pfam" id="PF01568">
    <property type="entry name" value="Molydop_binding"/>
    <property type="match status" value="1"/>
</dbReference>
<dbReference type="SUPFAM" id="SSF46626">
    <property type="entry name" value="Cytochrome c"/>
    <property type="match status" value="1"/>
</dbReference>
<dbReference type="AlphaFoldDB" id="A0A0C5WRF0"/>
<evidence type="ECO:0000259" key="7">
    <source>
        <dbReference type="Pfam" id="PF00384"/>
    </source>
</evidence>
<dbReference type="Pfam" id="PF18364">
    <property type="entry name" value="Molybdopterin_N"/>
    <property type="match status" value="1"/>
</dbReference>